<dbReference type="EMBL" id="BLTE01000018">
    <property type="protein sequence ID" value="GFK95543.1"/>
    <property type="molecule type" value="Genomic_DNA"/>
</dbReference>
<name>A0A6V8LST8_9BACT</name>
<protein>
    <recommendedName>
        <fullName evidence="3">TIGR02453 family protein</fullName>
    </recommendedName>
</protein>
<dbReference type="PANTHER" id="PTHR36452">
    <property type="entry name" value="CHROMOSOME 12, WHOLE GENOME SHOTGUN SEQUENCE"/>
    <property type="match status" value="1"/>
</dbReference>
<reference evidence="1 2" key="2">
    <citation type="submission" date="2020-05" db="EMBL/GenBank/DDBJ databases">
        <title>Draft genome sequence of Desulfovibrio sp. strainFSS-1.</title>
        <authorList>
            <person name="Shimoshige H."/>
            <person name="Kobayashi H."/>
            <person name="Maekawa T."/>
        </authorList>
    </citation>
    <scope>NUCLEOTIDE SEQUENCE [LARGE SCALE GENOMIC DNA]</scope>
    <source>
        <strain evidence="1 2">SIID29052-01</strain>
    </source>
</reference>
<dbReference type="AlphaFoldDB" id="A0A6V8LST8"/>
<dbReference type="Proteomes" id="UP000494245">
    <property type="component" value="Unassembled WGS sequence"/>
</dbReference>
<dbReference type="PANTHER" id="PTHR36452:SF1">
    <property type="entry name" value="DUF2461 DOMAIN-CONTAINING PROTEIN"/>
    <property type="match status" value="1"/>
</dbReference>
<keyword evidence="2" id="KW-1185">Reference proteome</keyword>
<dbReference type="RefSeq" id="WP_173086639.1">
    <property type="nucleotide sequence ID" value="NZ_BLTE01000018.1"/>
</dbReference>
<gene>
    <name evidence="1" type="ORF">NNJEOMEG_03409</name>
</gene>
<comment type="caution">
    <text evidence="1">The sequence shown here is derived from an EMBL/GenBank/DDBJ whole genome shotgun (WGS) entry which is preliminary data.</text>
</comment>
<evidence type="ECO:0000313" key="1">
    <source>
        <dbReference type="EMBL" id="GFK95543.1"/>
    </source>
</evidence>
<dbReference type="InterPro" id="IPR012808">
    <property type="entry name" value="CHP02453"/>
</dbReference>
<evidence type="ECO:0000313" key="2">
    <source>
        <dbReference type="Proteomes" id="UP000494245"/>
    </source>
</evidence>
<accession>A0A6V8LST8</accession>
<evidence type="ECO:0008006" key="3">
    <source>
        <dbReference type="Google" id="ProtNLM"/>
    </source>
</evidence>
<dbReference type="PIRSF" id="PIRSF028451">
    <property type="entry name" value="UCP028451"/>
    <property type="match status" value="1"/>
</dbReference>
<dbReference type="Pfam" id="PF09365">
    <property type="entry name" value="DUF2461"/>
    <property type="match status" value="1"/>
</dbReference>
<proteinExistence type="predicted"/>
<dbReference type="NCBIfam" id="TIGR02453">
    <property type="entry name" value="TIGR02453 family protein"/>
    <property type="match status" value="1"/>
</dbReference>
<dbReference type="InterPro" id="IPR015996">
    <property type="entry name" value="UCP028451"/>
</dbReference>
<organism evidence="1 2">
    <name type="scientific">Fundidesulfovibrio magnetotacticus</name>
    <dbReference type="NCBI Taxonomy" id="2730080"/>
    <lineage>
        <taxon>Bacteria</taxon>
        <taxon>Pseudomonadati</taxon>
        <taxon>Thermodesulfobacteriota</taxon>
        <taxon>Desulfovibrionia</taxon>
        <taxon>Desulfovibrionales</taxon>
        <taxon>Desulfovibrionaceae</taxon>
        <taxon>Fundidesulfovibrio</taxon>
    </lineage>
</organism>
<reference evidence="1 2" key="1">
    <citation type="submission" date="2020-04" db="EMBL/GenBank/DDBJ databases">
        <authorList>
            <consortium name="Desulfovibrio sp. FSS-1 genome sequencing consortium"/>
            <person name="Shimoshige H."/>
            <person name="Kobayashi H."/>
            <person name="Maekawa T."/>
        </authorList>
    </citation>
    <scope>NUCLEOTIDE SEQUENCE [LARGE SCALE GENOMIC DNA]</scope>
    <source>
        <strain evidence="1 2">SIID29052-01</strain>
    </source>
</reference>
<sequence>MSERFTGFPPEGLAFLAELARLQGEHDFAGARELYQRDKALYERSLRAPLGALAGAVSARVRELGLPLQGDARTALFRINRDVRFSPDKSPYKTHAGAVITRSGSRKEQGLFYIHIAPDGCFAAAGFYQPAPAQLAALREAMRSKTAGFPGVLAALAAHGLHLDERESLKRLPRGFEDVADPELARAVKLKHLTVSWPLDFALTRSPELPELLADYALQAAPLLRFGWAALDAMEAAEIPR</sequence>